<keyword evidence="1" id="KW-0812">Transmembrane</keyword>
<dbReference type="AlphaFoldDB" id="A0A509LRU6"/>
<proteinExistence type="predicted"/>
<name>A0A509LRU6_STAEP</name>
<accession>A0A509LRU6</accession>
<keyword evidence="1" id="KW-1133">Transmembrane helix</keyword>
<protein>
    <submittedName>
        <fullName evidence="2">Uncharacterized protein</fullName>
    </submittedName>
</protein>
<reference evidence="2" key="1">
    <citation type="submission" date="2020-08" db="EMBL/GenBank/DDBJ databases">
        <title>Changes in the skin microbiome associated with squamous cell carcinoma in transplant recipients.</title>
        <authorList>
            <person name="Zaugg J."/>
            <person name="Krueger A."/>
            <person name="Lachner N."/>
        </authorList>
    </citation>
    <scope>NUCLEOTIDE SEQUENCE</scope>
    <source>
        <strain evidence="2">R5988</strain>
    </source>
</reference>
<dbReference type="EMBL" id="JACGQI010000007">
    <property type="protein sequence ID" value="MBF2229920.1"/>
    <property type="molecule type" value="Genomic_DNA"/>
</dbReference>
<organism evidence="2 3">
    <name type="scientific">Staphylococcus epidermidis</name>
    <dbReference type="NCBI Taxonomy" id="1282"/>
    <lineage>
        <taxon>Bacteria</taxon>
        <taxon>Bacillati</taxon>
        <taxon>Bacillota</taxon>
        <taxon>Bacilli</taxon>
        <taxon>Bacillales</taxon>
        <taxon>Staphylococcaceae</taxon>
        <taxon>Staphylococcus</taxon>
    </lineage>
</organism>
<feature type="transmembrane region" description="Helical" evidence="1">
    <location>
        <begin position="13"/>
        <end position="38"/>
    </location>
</feature>
<comment type="caution">
    <text evidence="2">The sequence shown here is derived from an EMBL/GenBank/DDBJ whole genome shotgun (WGS) entry which is preliminary data.</text>
</comment>
<evidence type="ECO:0000313" key="2">
    <source>
        <dbReference type="EMBL" id="MBF2229920.1"/>
    </source>
</evidence>
<evidence type="ECO:0000313" key="3">
    <source>
        <dbReference type="Proteomes" id="UP000648077"/>
    </source>
</evidence>
<gene>
    <name evidence="2" type="ORF">H3963_05675</name>
</gene>
<dbReference type="Proteomes" id="UP000648077">
    <property type="component" value="Unassembled WGS sequence"/>
</dbReference>
<evidence type="ECO:0000256" key="1">
    <source>
        <dbReference type="SAM" id="Phobius"/>
    </source>
</evidence>
<keyword evidence="1" id="KW-0472">Membrane</keyword>
<sequence length="205" mass="23683">MLTLSKGIEPGDWLSFCGTLFGALIGAVIAGGIAIYVAHLQNKNQNDYIEKQNELDKRVKNYEMISYLVNNSIKILNNRFETLSKIYFEIIDENDKAIQRKLLNSMLSYVGSFNNEMLTFSEFLNYYLDSNDAELLKKANEKLLNEIKKLGSRLSYIAESLEDRKVKKNDIIMINEVIGNISFFKYGVNKELQKILFNQFNNTYK</sequence>
<dbReference type="RefSeq" id="WP_002484574.1">
    <property type="nucleotide sequence ID" value="NZ_CAJUUW010000028.1"/>
</dbReference>